<dbReference type="InterPro" id="IPR036390">
    <property type="entry name" value="WH_DNA-bd_sf"/>
</dbReference>
<protein>
    <submittedName>
        <fullName evidence="3">Winged helix-turn-helix transcriptional regulator</fullName>
    </submittedName>
</protein>
<proteinExistence type="predicted"/>
<feature type="region of interest" description="Disordered" evidence="1">
    <location>
        <begin position="177"/>
        <end position="204"/>
    </location>
</feature>
<feature type="transmembrane region" description="Helical" evidence="2">
    <location>
        <begin position="211"/>
        <end position="231"/>
    </location>
</feature>
<keyword evidence="2" id="KW-0812">Transmembrane</keyword>
<evidence type="ECO:0000256" key="1">
    <source>
        <dbReference type="SAM" id="MobiDB-lite"/>
    </source>
</evidence>
<gene>
    <name evidence="3" type="ORF">ENV17_01065</name>
</gene>
<sequence>MSRGTATLLLLAFLAALASVAGAQPAGEYVEVDIHPSGAAFVTFYVRAEGAYALDVDLVGVPDLMLGIVAVDEKGDLLPVSYNSSSNSVSVITLNSSTVTISYVTNTVTAKYRELWLVNFTSPRPVKVLLPPNATLSGVYTSFTSLRVEKGRLLLEFPAGAVMLSYVLLPAQLPQAPPKPAETGAPTPAQPTSPPPQPAPQPAQPERGLPYLWLAVAIAAIMAAVVVAALLRLRRRVPAELSETDLEILRVLQSAGGGMFQSELGARLNLPTTTLWRRLRKLQRLGYVVVERRSGRNYIRLA</sequence>
<dbReference type="SUPFAM" id="SSF46785">
    <property type="entry name" value="Winged helix' DNA-binding domain"/>
    <property type="match status" value="1"/>
</dbReference>
<dbReference type="Gene3D" id="1.10.10.10">
    <property type="entry name" value="Winged helix-like DNA-binding domain superfamily/Winged helix DNA-binding domain"/>
    <property type="match status" value="1"/>
</dbReference>
<evidence type="ECO:0000313" key="3">
    <source>
        <dbReference type="EMBL" id="HGI42963.1"/>
    </source>
</evidence>
<keyword evidence="2" id="KW-1133">Transmembrane helix</keyword>
<dbReference type="Pfam" id="PF13412">
    <property type="entry name" value="HTH_24"/>
    <property type="match status" value="1"/>
</dbReference>
<evidence type="ECO:0000256" key="2">
    <source>
        <dbReference type="SAM" id="Phobius"/>
    </source>
</evidence>
<feature type="compositionally biased region" description="Pro residues" evidence="1">
    <location>
        <begin position="188"/>
        <end position="203"/>
    </location>
</feature>
<accession>A0A7C4B8N9</accession>
<name>A0A7C4B8N9_THEPE</name>
<comment type="caution">
    <text evidence="3">The sequence shown here is derived from an EMBL/GenBank/DDBJ whole genome shotgun (WGS) entry which is preliminary data.</text>
</comment>
<dbReference type="AlphaFoldDB" id="A0A7C4B8N9"/>
<dbReference type="EMBL" id="DTFI01000031">
    <property type="protein sequence ID" value="HGI42963.1"/>
    <property type="molecule type" value="Genomic_DNA"/>
</dbReference>
<organism evidence="3">
    <name type="scientific">Thermofilum pendens</name>
    <dbReference type="NCBI Taxonomy" id="2269"/>
    <lineage>
        <taxon>Archaea</taxon>
        <taxon>Thermoproteota</taxon>
        <taxon>Thermoprotei</taxon>
        <taxon>Thermofilales</taxon>
        <taxon>Thermofilaceae</taxon>
        <taxon>Thermofilum</taxon>
    </lineage>
</organism>
<keyword evidence="2" id="KW-0472">Membrane</keyword>
<dbReference type="InterPro" id="IPR011991">
    <property type="entry name" value="ArsR-like_HTH"/>
</dbReference>
<dbReference type="CDD" id="cd00090">
    <property type="entry name" value="HTH_ARSR"/>
    <property type="match status" value="1"/>
</dbReference>
<dbReference type="InterPro" id="IPR036388">
    <property type="entry name" value="WH-like_DNA-bd_sf"/>
</dbReference>
<reference evidence="3" key="1">
    <citation type="journal article" date="2020" name="mSystems">
        <title>Genome- and Community-Level Interaction Insights into Carbon Utilization and Element Cycling Functions of Hydrothermarchaeota in Hydrothermal Sediment.</title>
        <authorList>
            <person name="Zhou Z."/>
            <person name="Liu Y."/>
            <person name="Xu W."/>
            <person name="Pan J."/>
            <person name="Luo Z.H."/>
            <person name="Li M."/>
        </authorList>
    </citation>
    <scope>NUCLEOTIDE SEQUENCE [LARGE SCALE GENOMIC DNA]</scope>
    <source>
        <strain evidence="3">SpSt-735</strain>
    </source>
</reference>